<dbReference type="GO" id="GO:0016787">
    <property type="term" value="F:hydrolase activity"/>
    <property type="evidence" value="ECO:0007669"/>
    <property type="project" value="UniProtKB-KW"/>
</dbReference>
<keyword evidence="2" id="KW-0378">Hydrolase</keyword>
<dbReference type="Pfam" id="PF00561">
    <property type="entry name" value="Abhydrolase_1"/>
    <property type="match status" value="1"/>
</dbReference>
<name>A0ABV6K5V3_9LACO</name>
<dbReference type="InterPro" id="IPR000073">
    <property type="entry name" value="AB_hydrolase_1"/>
</dbReference>
<evidence type="ECO:0000259" key="1">
    <source>
        <dbReference type="Pfam" id="PF00561"/>
    </source>
</evidence>
<dbReference type="Gene3D" id="3.40.50.1820">
    <property type="entry name" value="alpha/beta hydrolase"/>
    <property type="match status" value="1"/>
</dbReference>
<dbReference type="InterPro" id="IPR051340">
    <property type="entry name" value="Haloalkane_dehalogenase"/>
</dbReference>
<accession>A0ABV6K5V3</accession>
<keyword evidence="3" id="KW-1185">Reference proteome</keyword>
<proteinExistence type="predicted"/>
<comment type="caution">
    <text evidence="2">The sequence shown here is derived from an EMBL/GenBank/DDBJ whole genome shotgun (WGS) entry which is preliminary data.</text>
</comment>
<reference evidence="2 3" key="1">
    <citation type="submission" date="2024-09" db="EMBL/GenBank/DDBJ databases">
        <authorList>
            <person name="Sun Q."/>
            <person name="Mori K."/>
        </authorList>
    </citation>
    <scope>NUCLEOTIDE SEQUENCE [LARGE SCALE GENOMIC DNA]</scope>
    <source>
        <strain evidence="2 3">TBRC 4575</strain>
    </source>
</reference>
<evidence type="ECO:0000313" key="3">
    <source>
        <dbReference type="Proteomes" id="UP001589855"/>
    </source>
</evidence>
<organism evidence="2 3">
    <name type="scientific">Lactiplantibacillus plajomi</name>
    <dbReference type="NCBI Taxonomy" id="1457217"/>
    <lineage>
        <taxon>Bacteria</taxon>
        <taxon>Bacillati</taxon>
        <taxon>Bacillota</taxon>
        <taxon>Bacilli</taxon>
        <taxon>Lactobacillales</taxon>
        <taxon>Lactobacillaceae</taxon>
        <taxon>Lactiplantibacillus</taxon>
    </lineage>
</organism>
<gene>
    <name evidence="2" type="ORF">ACFFGS_11855</name>
</gene>
<dbReference type="Proteomes" id="UP001589855">
    <property type="component" value="Unassembled WGS sequence"/>
</dbReference>
<dbReference type="InterPro" id="IPR029058">
    <property type="entry name" value="AB_hydrolase_fold"/>
</dbReference>
<sequence>MMKYATIKVNGLDVFYRESGDRQKPTFVLLHGFPTASHMFRHLMPMLEEDFHVIAPDLIGFGQSAAPVHTAFDYTFDQLTDYVDGFLCALKIERFYLYVFDYGAPIGFNLAVRDPQRILGIVS</sequence>
<dbReference type="RefSeq" id="WP_225425586.1">
    <property type="nucleotide sequence ID" value="NZ_BAABRM010000006.1"/>
</dbReference>
<dbReference type="SUPFAM" id="SSF53474">
    <property type="entry name" value="alpha/beta-Hydrolases"/>
    <property type="match status" value="1"/>
</dbReference>
<feature type="domain" description="AB hydrolase-1" evidence="1">
    <location>
        <begin position="25"/>
        <end position="123"/>
    </location>
</feature>
<dbReference type="PANTHER" id="PTHR42977">
    <property type="entry name" value="HYDROLASE-RELATED"/>
    <property type="match status" value="1"/>
</dbReference>
<evidence type="ECO:0000313" key="2">
    <source>
        <dbReference type="EMBL" id="MFC0424820.1"/>
    </source>
</evidence>
<dbReference type="PANTHER" id="PTHR42977:SF1">
    <property type="entry name" value="BLR6576 PROTEIN"/>
    <property type="match status" value="1"/>
</dbReference>
<protein>
    <submittedName>
        <fullName evidence="2">Alpha/beta fold hydrolase</fullName>
    </submittedName>
</protein>
<dbReference type="EMBL" id="JBHLUK010000075">
    <property type="protein sequence ID" value="MFC0424820.1"/>
    <property type="molecule type" value="Genomic_DNA"/>
</dbReference>